<evidence type="ECO:0000313" key="4">
    <source>
        <dbReference type="Proteomes" id="UP000031408"/>
    </source>
</evidence>
<dbReference type="STRING" id="1349421.OI18_15785"/>
<organism evidence="3 4">
    <name type="scientific">Flavihumibacter solisilvae</name>
    <dbReference type="NCBI Taxonomy" id="1349421"/>
    <lineage>
        <taxon>Bacteria</taxon>
        <taxon>Pseudomonadati</taxon>
        <taxon>Bacteroidota</taxon>
        <taxon>Chitinophagia</taxon>
        <taxon>Chitinophagales</taxon>
        <taxon>Chitinophagaceae</taxon>
        <taxon>Flavihumibacter</taxon>
    </lineage>
</organism>
<name>A0A0C1IT74_9BACT</name>
<keyword evidence="4" id="KW-1185">Reference proteome</keyword>
<dbReference type="AlphaFoldDB" id="A0A0C1IT74"/>
<dbReference type="Pfam" id="PF05170">
    <property type="entry name" value="AsmA"/>
    <property type="match status" value="1"/>
</dbReference>
<dbReference type="EMBL" id="JSVC01000018">
    <property type="protein sequence ID" value="KIC93629.1"/>
    <property type="molecule type" value="Genomic_DNA"/>
</dbReference>
<feature type="domain" description="AsmA" evidence="2">
    <location>
        <begin position="3"/>
        <end position="267"/>
    </location>
</feature>
<sequence length="1018" mass="110916">MLKKILVITGIFLLVLVVFAVAAPFIFSGKLKSLAKKEMNEKLKAKSDFKDVNLSFFRHFPKVSVGLEDMYITGPDAFAGDTLIAANRIDVAVNLFSLFGSGPMEVTHVSLNQPRIHAIIAKDGKVNWDIMKESAPEETTDTSSSGFQMDLKKYEIVDGYIRYDDEQGNMHFTAANLNHEGSGNFSADQFRLSTSTKIDAATFTFDGVPYLNNTNTSLDADFDINTTDSKYSFNDVKLKLNEMELNTEGFFQLVNDSTYNMDIKFNTPGNDFKNILSLVPGIYTKEFKDLKTSGTAAFNGFVKGIYTTGKMPAYNVTANIRNGSFQYPELPQPVQDINLDVKAANVDGQPDNMVIEIPQATLKFGKEPFQFRLLYKQPETAQYVDMAAKGKLDLGTIGQFIKLEGDTKIGGQVNADIEAKGNLNVVLQQKPGPFQAKGLIQLINLMYASKEFPQPIKNTNATIEVSNPDGVPDHTVVNIPAGHAEFGDDKVDFTLHLTNPATDPAVDGSVKGGFQLDRVKQFYTFDEGESLSGRLAADVSFKGRKSMVDQEKYDAIQTSGNVQLSNVLYKTKDYPAGLALRTANLNFTPKDISISNANGSFQQTNFQADGRITNAIGYALKDEPLSGTMNLAADKINLNKWMGTPTSTPEQPAEEGPSKPFEVPANINFKLNANAGEVVYDQVSYKDVKGGVTIANETVNLQDLTMQALGGSIGLNGSYSTRESKLKPAVSLAYKLTNLDVEQTFKSYNTIKALMPVGQFISGKINSALTLNGRLGESMMPILESLTGKGTLALLHGYISKFKPLEEISSKLNISELERIELNDLKQQFEFVNGKVLVKPFKVKVTDIEMEVGGVHGVDQSIDYLINMKVPRAKLGSQANQFITGLAGDLAKKGLPIQLGETVNLKLALGGTIKQPKLTYNLMGSSGSLAGEMEQKAKNVADSVIASTKKQAADSLEAVKQQAIKDAKKAAEEQIFGKKDTTSKGTSTPKRAEEAAKGILEGLIKKKKPAADTTKKSP</sequence>
<dbReference type="PANTHER" id="PTHR30441:SF8">
    <property type="entry name" value="DUF748 DOMAIN-CONTAINING PROTEIN"/>
    <property type="match status" value="1"/>
</dbReference>
<evidence type="ECO:0000259" key="2">
    <source>
        <dbReference type="Pfam" id="PF05170"/>
    </source>
</evidence>
<gene>
    <name evidence="3" type="ORF">OI18_15785</name>
</gene>
<dbReference type="InterPro" id="IPR007844">
    <property type="entry name" value="AsmA"/>
</dbReference>
<proteinExistence type="predicted"/>
<dbReference type="InterPro" id="IPR052894">
    <property type="entry name" value="AsmA-related"/>
</dbReference>
<accession>A0A0C1IT74</accession>
<comment type="caution">
    <text evidence="3">The sequence shown here is derived from an EMBL/GenBank/DDBJ whole genome shotgun (WGS) entry which is preliminary data.</text>
</comment>
<feature type="compositionally biased region" description="Basic and acidic residues" evidence="1">
    <location>
        <begin position="970"/>
        <end position="982"/>
    </location>
</feature>
<feature type="region of interest" description="Disordered" evidence="1">
    <location>
        <begin position="970"/>
        <end position="1018"/>
    </location>
</feature>
<protein>
    <recommendedName>
        <fullName evidence="2">AsmA domain-containing protein</fullName>
    </recommendedName>
</protein>
<evidence type="ECO:0000256" key="1">
    <source>
        <dbReference type="SAM" id="MobiDB-lite"/>
    </source>
</evidence>
<dbReference type="PANTHER" id="PTHR30441">
    <property type="entry name" value="DUF748 DOMAIN-CONTAINING PROTEIN"/>
    <property type="match status" value="1"/>
</dbReference>
<dbReference type="GO" id="GO:0090313">
    <property type="term" value="P:regulation of protein targeting to membrane"/>
    <property type="evidence" value="ECO:0007669"/>
    <property type="project" value="TreeGrafter"/>
</dbReference>
<dbReference type="OrthoDB" id="596403at2"/>
<dbReference type="GO" id="GO:0005886">
    <property type="term" value="C:plasma membrane"/>
    <property type="evidence" value="ECO:0007669"/>
    <property type="project" value="TreeGrafter"/>
</dbReference>
<dbReference type="RefSeq" id="WP_039141516.1">
    <property type="nucleotide sequence ID" value="NZ_JSVC01000018.1"/>
</dbReference>
<evidence type="ECO:0000313" key="3">
    <source>
        <dbReference type="EMBL" id="KIC93629.1"/>
    </source>
</evidence>
<feature type="compositionally biased region" description="Basic and acidic residues" evidence="1">
    <location>
        <begin position="1009"/>
        <end position="1018"/>
    </location>
</feature>
<reference evidence="3 4" key="1">
    <citation type="submission" date="2014-11" db="EMBL/GenBank/DDBJ databases">
        <title>Genome sequence of Flavihumibacter solisilvae 3-3.</title>
        <authorList>
            <person name="Zhou G."/>
            <person name="Li M."/>
            <person name="Wang G."/>
        </authorList>
    </citation>
    <scope>NUCLEOTIDE SEQUENCE [LARGE SCALE GENOMIC DNA]</scope>
    <source>
        <strain evidence="3 4">3-3</strain>
    </source>
</reference>
<dbReference type="Proteomes" id="UP000031408">
    <property type="component" value="Unassembled WGS sequence"/>
</dbReference>